<dbReference type="InterPro" id="IPR035398">
    <property type="entry name" value="Bac_rhamnosid_C"/>
</dbReference>
<comment type="caution">
    <text evidence="8">The sequence shown here is derived from an EMBL/GenBank/DDBJ whole genome shotgun (WGS) entry which is preliminary data.</text>
</comment>
<dbReference type="EC" id="3.2.1.40" evidence="2"/>
<dbReference type="Proteomes" id="UP000293347">
    <property type="component" value="Unassembled WGS sequence"/>
</dbReference>
<reference evidence="8 9" key="1">
    <citation type="submission" date="2019-02" db="EMBL/GenBank/DDBJ databases">
        <title>Pedobacter sp. RP-1-14 sp. nov., isolated from Arctic soil.</title>
        <authorList>
            <person name="Dahal R.H."/>
        </authorList>
    </citation>
    <scope>NUCLEOTIDE SEQUENCE [LARGE SCALE GENOMIC DNA]</scope>
    <source>
        <strain evidence="8 9">RP-1-14</strain>
    </source>
</reference>
<name>A0A4R0NR79_9SPHI</name>
<accession>A0A4R0NR79</accession>
<dbReference type="Gene3D" id="1.50.10.10">
    <property type="match status" value="1"/>
</dbReference>
<dbReference type="Pfam" id="PF17389">
    <property type="entry name" value="Bac_rhamnosid6H"/>
    <property type="match status" value="1"/>
</dbReference>
<evidence type="ECO:0000256" key="3">
    <source>
        <dbReference type="ARBA" id="ARBA00022801"/>
    </source>
</evidence>
<dbReference type="PANTHER" id="PTHR33307:SF6">
    <property type="entry name" value="ALPHA-RHAMNOSIDASE (EUROFUNG)-RELATED"/>
    <property type="match status" value="1"/>
</dbReference>
<evidence type="ECO:0000259" key="6">
    <source>
        <dbReference type="Pfam" id="PF17389"/>
    </source>
</evidence>
<dbReference type="Gene3D" id="2.60.40.10">
    <property type="entry name" value="Immunoglobulins"/>
    <property type="match status" value="1"/>
</dbReference>
<dbReference type="InterPro" id="IPR012341">
    <property type="entry name" value="6hp_glycosidase-like_sf"/>
</dbReference>
<dbReference type="PIRSF" id="PIRSF010631">
    <property type="entry name" value="A-rhamnsds"/>
    <property type="match status" value="1"/>
</dbReference>
<gene>
    <name evidence="8" type="ORF">EZ437_12840</name>
</gene>
<proteinExistence type="predicted"/>
<feature type="domain" description="Alpha-L-rhamnosidase six-hairpin glycosidase" evidence="6">
    <location>
        <begin position="469"/>
        <end position="830"/>
    </location>
</feature>
<dbReference type="GO" id="GO:0005975">
    <property type="term" value="P:carbohydrate metabolic process"/>
    <property type="evidence" value="ECO:0007669"/>
    <property type="project" value="InterPro"/>
</dbReference>
<dbReference type="Pfam" id="PF08531">
    <property type="entry name" value="Bac_rhamnosid_N"/>
    <property type="match status" value="1"/>
</dbReference>
<sequence length="942" mass="105611">MPVKYILLLSFATQFTNTNAQKTAAPLSAVNLRTEYKVNPVIEELKPRLSWELVSSLKNQVQTAYQIQVATSKALLSTGKADVWNSQQVKSNHTNQINYTGKPLLAGKRYYWRVRSWDKAGKVGTWSNVSSWEMGLLSKSAWRAEWIGSNLNAFGKGKDYHLPPSPYFRKEIGISKKVIKARLYITALGLYEFYVNGKRAGKDYFTPGWTDYNKRVYYQVYDITNELKAGKNVFGSVISSGWYSGYLGYALLVGNPVVDKFYGDVPLLKAQVEITYADGKVELVGTDASWKTAKGALIESDILNGETYNAQLELKDWLKPGLNTSNWQNATIYPDKAERKIEVYPGNPVQVLKELKAKSVTPRPGGKYNVDLGQNFAGLVRLQVKGKAGDTIRLKYGEMLHPDGRIMTENLRRARATDTYILKGDPNGETWMPQFTYHGFQYVEVEGFRYQPALDAITGIVMTSVMPVAGSFETDNKMVNQLYHNIVWTQQSNYFEVPTDCPQRDERLGWTGDAQVYIQSASFNNDISAFYTKWLVDLNDAQRKDNAYPIYAPAPNIRVTDTYSPGWSEAGIICPYTIFKTYGDITVIKKFWPNMVAYLDFLESKSEGKYYYTEDTFKDISTNGGFGDWLSVGKQTPSYFLATMYYANCASMMAEMAHAIKVTEDVKKYKEVFSKIKQAIAANYINEQGIFQKKGSSVVTSGEDRLFDGDTQTAYANAIYMDLLSPTLKAKAGQRLATLIKENGGKLSTGFLGVKPLLPALSETGNSDVAYQLLLSTEYPSWGFEVINGANTIWERWDSYIKDKGFTNNAGMNSFNHYAFGAVNEWMFGNMAGIKLDETGYRTFSIRPEIAPDRINYVKAAYHSINGKVVSSWKKNGKQLTMEVTIPVNTKADIYIPSNAEGETMEGGKSIKNNPDLKIKNRVGGYQVISVGSGTYAFSTTL</sequence>
<dbReference type="InterPro" id="IPR013737">
    <property type="entry name" value="Bac_rhamnosid_N"/>
</dbReference>
<dbReference type="InterPro" id="IPR016007">
    <property type="entry name" value="Alpha_rhamnosid"/>
</dbReference>
<evidence type="ECO:0000256" key="1">
    <source>
        <dbReference type="ARBA" id="ARBA00001445"/>
    </source>
</evidence>
<evidence type="ECO:0000259" key="7">
    <source>
        <dbReference type="Pfam" id="PF17390"/>
    </source>
</evidence>
<dbReference type="SUPFAM" id="SSF49265">
    <property type="entry name" value="Fibronectin type III"/>
    <property type="match status" value="1"/>
</dbReference>
<dbReference type="InterPro" id="IPR035396">
    <property type="entry name" value="Bac_rhamnosid6H"/>
</dbReference>
<dbReference type="PANTHER" id="PTHR33307">
    <property type="entry name" value="ALPHA-RHAMNOSIDASE (EUROFUNG)"/>
    <property type="match status" value="1"/>
</dbReference>
<feature type="domain" description="Alpha-L-rhamnosidase C-terminal" evidence="7">
    <location>
        <begin position="833"/>
        <end position="908"/>
    </location>
</feature>
<dbReference type="Pfam" id="PF05592">
    <property type="entry name" value="Bac_rhamnosid"/>
    <property type="match status" value="1"/>
</dbReference>
<protein>
    <recommendedName>
        <fullName evidence="2">alpha-L-rhamnosidase</fullName>
        <ecNumber evidence="2">3.2.1.40</ecNumber>
    </recommendedName>
</protein>
<evidence type="ECO:0000259" key="5">
    <source>
        <dbReference type="Pfam" id="PF08531"/>
    </source>
</evidence>
<dbReference type="InterPro" id="IPR013783">
    <property type="entry name" value="Ig-like_fold"/>
</dbReference>
<dbReference type="Pfam" id="PF25788">
    <property type="entry name" value="Ig_Rha78A_N"/>
    <property type="match status" value="1"/>
</dbReference>
<dbReference type="Gene3D" id="2.60.420.10">
    <property type="entry name" value="Maltose phosphorylase, domain 3"/>
    <property type="match status" value="1"/>
</dbReference>
<dbReference type="SUPFAM" id="SSF48208">
    <property type="entry name" value="Six-hairpin glycosidases"/>
    <property type="match status" value="1"/>
</dbReference>
<evidence type="ECO:0000259" key="4">
    <source>
        <dbReference type="Pfam" id="PF05592"/>
    </source>
</evidence>
<feature type="domain" description="Alpha-L-rhamnosidase concanavalin-like" evidence="4">
    <location>
        <begin position="365"/>
        <end position="462"/>
    </location>
</feature>
<comment type="catalytic activity">
    <reaction evidence="1">
        <text>Hydrolysis of terminal non-reducing alpha-L-rhamnose residues in alpha-L-rhamnosides.</text>
        <dbReference type="EC" id="3.2.1.40"/>
    </reaction>
</comment>
<feature type="domain" description="Bacterial alpha-L-rhamnosidase N-terminal" evidence="5">
    <location>
        <begin position="176"/>
        <end position="350"/>
    </location>
</feature>
<dbReference type="AlphaFoldDB" id="A0A4R0NR79"/>
<dbReference type="InterPro" id="IPR008928">
    <property type="entry name" value="6-hairpin_glycosidase_sf"/>
</dbReference>
<dbReference type="InterPro" id="IPR008902">
    <property type="entry name" value="Rhamnosid_concanavalin"/>
</dbReference>
<dbReference type="OrthoDB" id="9766741at2"/>
<keyword evidence="3" id="KW-0378">Hydrolase</keyword>
<dbReference type="InterPro" id="IPR036116">
    <property type="entry name" value="FN3_sf"/>
</dbReference>
<dbReference type="EMBL" id="SJSL01000002">
    <property type="protein sequence ID" value="TCD01845.1"/>
    <property type="molecule type" value="Genomic_DNA"/>
</dbReference>
<organism evidence="8 9">
    <name type="scientific">Pedobacter psychroterrae</name>
    <dbReference type="NCBI Taxonomy" id="2530453"/>
    <lineage>
        <taxon>Bacteria</taxon>
        <taxon>Pseudomonadati</taxon>
        <taxon>Bacteroidota</taxon>
        <taxon>Sphingobacteriia</taxon>
        <taxon>Sphingobacteriales</taxon>
        <taxon>Sphingobacteriaceae</taxon>
        <taxon>Pedobacter</taxon>
    </lineage>
</organism>
<keyword evidence="9" id="KW-1185">Reference proteome</keyword>
<dbReference type="Gene3D" id="2.60.120.260">
    <property type="entry name" value="Galactose-binding domain-like"/>
    <property type="match status" value="2"/>
</dbReference>
<dbReference type="Pfam" id="PF17390">
    <property type="entry name" value="Bac_rhamnosid_C"/>
    <property type="match status" value="1"/>
</dbReference>
<evidence type="ECO:0000313" key="8">
    <source>
        <dbReference type="EMBL" id="TCD01845.1"/>
    </source>
</evidence>
<evidence type="ECO:0000256" key="2">
    <source>
        <dbReference type="ARBA" id="ARBA00012652"/>
    </source>
</evidence>
<dbReference type="GO" id="GO:0030596">
    <property type="term" value="F:alpha-L-rhamnosidase activity"/>
    <property type="evidence" value="ECO:0007669"/>
    <property type="project" value="UniProtKB-EC"/>
</dbReference>
<evidence type="ECO:0000313" key="9">
    <source>
        <dbReference type="Proteomes" id="UP000293347"/>
    </source>
</evidence>